<protein>
    <submittedName>
        <fullName evidence="1">Uncharacterized protein</fullName>
    </submittedName>
</protein>
<dbReference type="Proteomes" id="UP000604825">
    <property type="component" value="Unassembled WGS sequence"/>
</dbReference>
<accession>A0A811SBU1</accession>
<name>A0A811SBU1_9POAL</name>
<reference evidence="1" key="1">
    <citation type="submission" date="2020-10" db="EMBL/GenBank/DDBJ databases">
        <authorList>
            <person name="Han B."/>
            <person name="Lu T."/>
            <person name="Zhao Q."/>
            <person name="Huang X."/>
            <person name="Zhao Y."/>
        </authorList>
    </citation>
    <scope>NUCLEOTIDE SEQUENCE</scope>
</reference>
<keyword evidence="2" id="KW-1185">Reference proteome</keyword>
<evidence type="ECO:0000313" key="2">
    <source>
        <dbReference type="Proteomes" id="UP000604825"/>
    </source>
</evidence>
<dbReference type="PANTHER" id="PTHR47911:SF1">
    <property type="entry name" value="OS06G0664400 PROTEIN"/>
    <property type="match status" value="1"/>
</dbReference>
<sequence length="118" mass="13554">MAEDMVAGPRPCQWARVRGRARAWRLPEEGFMAAADNALPYPMQDAYLEAYQLSHNQNGACRTFLDFVKFSNLNVPIEFVLEYHVNFGNPDIDEKPPMSLEEMLQKEVVKDESLEHPI</sequence>
<gene>
    <name evidence="1" type="ORF">NCGR_LOCUS62861</name>
</gene>
<dbReference type="AlphaFoldDB" id="A0A811SBU1"/>
<dbReference type="PANTHER" id="PTHR47911">
    <property type="entry name" value="HYDROXYPROLINE-RICH GLYCOPROTEIN-LIKE"/>
    <property type="match status" value="1"/>
</dbReference>
<comment type="caution">
    <text evidence="1">The sequence shown here is derived from an EMBL/GenBank/DDBJ whole genome shotgun (WGS) entry which is preliminary data.</text>
</comment>
<dbReference type="OrthoDB" id="1932806at2759"/>
<evidence type="ECO:0000313" key="1">
    <source>
        <dbReference type="EMBL" id="CAD6338763.1"/>
    </source>
</evidence>
<proteinExistence type="predicted"/>
<dbReference type="EMBL" id="CAJGYO010000019">
    <property type="protein sequence ID" value="CAD6338763.1"/>
    <property type="molecule type" value="Genomic_DNA"/>
</dbReference>
<organism evidence="1 2">
    <name type="scientific">Miscanthus lutarioriparius</name>
    <dbReference type="NCBI Taxonomy" id="422564"/>
    <lineage>
        <taxon>Eukaryota</taxon>
        <taxon>Viridiplantae</taxon>
        <taxon>Streptophyta</taxon>
        <taxon>Embryophyta</taxon>
        <taxon>Tracheophyta</taxon>
        <taxon>Spermatophyta</taxon>
        <taxon>Magnoliopsida</taxon>
        <taxon>Liliopsida</taxon>
        <taxon>Poales</taxon>
        <taxon>Poaceae</taxon>
        <taxon>PACMAD clade</taxon>
        <taxon>Panicoideae</taxon>
        <taxon>Andropogonodae</taxon>
        <taxon>Andropogoneae</taxon>
        <taxon>Saccharinae</taxon>
        <taxon>Miscanthus</taxon>
    </lineage>
</organism>